<dbReference type="CDD" id="cd00018">
    <property type="entry name" value="AP2"/>
    <property type="match status" value="1"/>
</dbReference>
<feature type="compositionally biased region" description="Basic residues" evidence="7">
    <location>
        <begin position="1"/>
        <end position="10"/>
    </location>
</feature>
<evidence type="ECO:0000256" key="6">
    <source>
        <dbReference type="ARBA" id="ARBA00024343"/>
    </source>
</evidence>
<dbReference type="PANTHER" id="PTHR31190:SF489">
    <property type="entry name" value="ETHYLENE-RESPONSIVE TRANSCRIPTION FACTOR ERF113-RELATED"/>
    <property type="match status" value="1"/>
</dbReference>
<feature type="region of interest" description="Disordered" evidence="7">
    <location>
        <begin position="60"/>
        <end position="103"/>
    </location>
</feature>
<dbReference type="Gene3D" id="3.30.730.10">
    <property type="entry name" value="AP2/ERF domain"/>
    <property type="match status" value="1"/>
</dbReference>
<feature type="domain" description="AP2/ERF" evidence="8">
    <location>
        <begin position="102"/>
        <end position="159"/>
    </location>
</feature>
<feature type="region of interest" description="Disordered" evidence="7">
    <location>
        <begin position="1"/>
        <end position="45"/>
    </location>
</feature>
<feature type="compositionally biased region" description="Polar residues" evidence="7">
    <location>
        <begin position="216"/>
        <end position="235"/>
    </location>
</feature>
<organism evidence="9 10">
    <name type="scientific">Rhodamnia argentea</name>
    <dbReference type="NCBI Taxonomy" id="178133"/>
    <lineage>
        <taxon>Eukaryota</taxon>
        <taxon>Viridiplantae</taxon>
        <taxon>Streptophyta</taxon>
        <taxon>Embryophyta</taxon>
        <taxon>Tracheophyta</taxon>
        <taxon>Spermatophyta</taxon>
        <taxon>Magnoliopsida</taxon>
        <taxon>eudicotyledons</taxon>
        <taxon>Gunneridae</taxon>
        <taxon>Pentapetalae</taxon>
        <taxon>rosids</taxon>
        <taxon>malvids</taxon>
        <taxon>Myrtales</taxon>
        <taxon>Myrtaceae</taxon>
        <taxon>Myrtoideae</taxon>
        <taxon>Myrteae</taxon>
        <taxon>Australasian group</taxon>
        <taxon>Rhodamnia</taxon>
    </lineage>
</organism>
<evidence type="ECO:0000256" key="1">
    <source>
        <dbReference type="ARBA" id="ARBA00004123"/>
    </source>
</evidence>
<comment type="subcellular location">
    <subcellularLocation>
        <location evidence="1">Nucleus</location>
    </subcellularLocation>
</comment>
<keyword evidence="4" id="KW-0804">Transcription</keyword>
<dbReference type="Proteomes" id="UP000827889">
    <property type="component" value="Chromosome 7"/>
</dbReference>
<protein>
    <submittedName>
        <fullName evidence="10">Ethylene-responsive transcription factor ERF110-like</fullName>
    </submittedName>
</protein>
<feature type="compositionally biased region" description="Polar residues" evidence="7">
    <location>
        <begin position="170"/>
        <end position="182"/>
    </location>
</feature>
<dbReference type="PANTHER" id="PTHR31190">
    <property type="entry name" value="DNA-BINDING DOMAIN"/>
    <property type="match status" value="1"/>
</dbReference>
<dbReference type="InterPro" id="IPR036955">
    <property type="entry name" value="AP2/ERF_dom_sf"/>
</dbReference>
<proteinExistence type="inferred from homology"/>
<dbReference type="Pfam" id="PF00847">
    <property type="entry name" value="AP2"/>
    <property type="match status" value="1"/>
</dbReference>
<dbReference type="InterPro" id="IPR016177">
    <property type="entry name" value="DNA-bd_dom_sf"/>
</dbReference>
<keyword evidence="9" id="KW-1185">Reference proteome</keyword>
<reference evidence="10" key="1">
    <citation type="submission" date="2025-08" db="UniProtKB">
        <authorList>
            <consortium name="RefSeq"/>
        </authorList>
    </citation>
    <scope>IDENTIFICATION</scope>
    <source>
        <tissue evidence="10">Leaf</tissue>
    </source>
</reference>
<dbReference type="RefSeq" id="XP_030542329.1">
    <property type="nucleotide sequence ID" value="XM_030686469.2"/>
</dbReference>
<evidence type="ECO:0000256" key="3">
    <source>
        <dbReference type="ARBA" id="ARBA00023125"/>
    </source>
</evidence>
<dbReference type="InterPro" id="IPR001471">
    <property type="entry name" value="AP2/ERF_dom"/>
</dbReference>
<evidence type="ECO:0000256" key="5">
    <source>
        <dbReference type="ARBA" id="ARBA00023242"/>
    </source>
</evidence>
<comment type="similarity">
    <text evidence="6">Belongs to the AP2/ERF transcription factor family. ERF subfamily.</text>
</comment>
<dbReference type="GeneID" id="115749583"/>
<feature type="region of interest" description="Disordered" evidence="7">
    <location>
        <begin position="159"/>
        <end position="250"/>
    </location>
</feature>
<evidence type="ECO:0000313" key="10">
    <source>
        <dbReference type="RefSeq" id="XP_030542329.1"/>
    </source>
</evidence>
<dbReference type="AlphaFoldDB" id="A0A8B8Q5G1"/>
<dbReference type="GO" id="GO:0005634">
    <property type="term" value="C:nucleus"/>
    <property type="evidence" value="ECO:0007669"/>
    <property type="project" value="UniProtKB-SubCell"/>
</dbReference>
<keyword evidence="5" id="KW-0539">Nucleus</keyword>
<gene>
    <name evidence="10" type="primary">LOC115749583</name>
</gene>
<accession>A0A8B8Q5G1</accession>
<dbReference type="PRINTS" id="PR00367">
    <property type="entry name" value="ETHRSPELEMNT"/>
</dbReference>
<sequence>MEGRNWKRSKSQAGHVSEEKEGADQKSDIYPYPSSLMETARSQRDRSAIVSALTQVIANPAAAASHHASHSSSASLSQSSLHDHQVPDAQGKNKKLEVRSRNYRGVRQRPWGKYAAEIRDPKKAARVWLGTFDTAEGAALAYDEAALRFKGNKAKLNFPERVHSLPPPYSSGNDASQTQSQELPPAFSSCDNDVGAQLMDGSVMPAPRPSFVHGQGPTSSASAGDYFQSLQPNPLSSSSSSSSMPFSFHQHDPEHCFDGFSSSSSSRSSKE</sequence>
<dbReference type="GO" id="GO:0003677">
    <property type="term" value="F:DNA binding"/>
    <property type="evidence" value="ECO:0007669"/>
    <property type="project" value="UniProtKB-KW"/>
</dbReference>
<dbReference type="KEGG" id="rarg:115749583"/>
<evidence type="ECO:0000259" key="8">
    <source>
        <dbReference type="PROSITE" id="PS51032"/>
    </source>
</evidence>
<dbReference type="InterPro" id="IPR044808">
    <property type="entry name" value="ERF_plant"/>
</dbReference>
<feature type="compositionally biased region" description="Low complexity" evidence="7">
    <location>
        <begin position="61"/>
        <end position="80"/>
    </location>
</feature>
<evidence type="ECO:0000256" key="4">
    <source>
        <dbReference type="ARBA" id="ARBA00023163"/>
    </source>
</evidence>
<feature type="compositionally biased region" description="Basic and acidic residues" evidence="7">
    <location>
        <begin position="16"/>
        <end position="27"/>
    </location>
</feature>
<dbReference type="OrthoDB" id="1925932at2759"/>
<evidence type="ECO:0000313" key="9">
    <source>
        <dbReference type="Proteomes" id="UP000827889"/>
    </source>
</evidence>
<dbReference type="GO" id="GO:0003700">
    <property type="term" value="F:DNA-binding transcription factor activity"/>
    <property type="evidence" value="ECO:0007669"/>
    <property type="project" value="InterPro"/>
</dbReference>
<evidence type="ECO:0000256" key="7">
    <source>
        <dbReference type="SAM" id="MobiDB-lite"/>
    </source>
</evidence>
<keyword evidence="3" id="KW-0238">DNA-binding</keyword>
<keyword evidence="2" id="KW-0805">Transcription regulation</keyword>
<dbReference type="FunFam" id="3.30.730.10:FF:000001">
    <property type="entry name" value="Ethylene-responsive transcription factor 2"/>
    <property type="match status" value="1"/>
</dbReference>
<dbReference type="GO" id="GO:0009873">
    <property type="term" value="P:ethylene-activated signaling pathway"/>
    <property type="evidence" value="ECO:0007669"/>
    <property type="project" value="InterPro"/>
</dbReference>
<evidence type="ECO:0000256" key="2">
    <source>
        <dbReference type="ARBA" id="ARBA00023015"/>
    </source>
</evidence>
<dbReference type="SMART" id="SM00380">
    <property type="entry name" value="AP2"/>
    <property type="match status" value="1"/>
</dbReference>
<name>A0A8B8Q5G1_9MYRT</name>
<dbReference type="SUPFAM" id="SSF54171">
    <property type="entry name" value="DNA-binding domain"/>
    <property type="match status" value="1"/>
</dbReference>
<dbReference type="PROSITE" id="PS51032">
    <property type="entry name" value="AP2_ERF"/>
    <property type="match status" value="1"/>
</dbReference>